<dbReference type="InterPro" id="IPR040079">
    <property type="entry name" value="Glutathione_S-Trfase"/>
</dbReference>
<evidence type="ECO:0000259" key="2">
    <source>
        <dbReference type="PROSITE" id="PS50404"/>
    </source>
</evidence>
<accession>A0A8S1J9A7</accession>
<dbReference type="Pfam" id="PF13410">
    <property type="entry name" value="GST_C_2"/>
    <property type="match status" value="1"/>
</dbReference>
<evidence type="ECO:0000313" key="3">
    <source>
        <dbReference type="EMBL" id="CAD7703795.1"/>
    </source>
</evidence>
<dbReference type="Proteomes" id="UP000708148">
    <property type="component" value="Unassembled WGS sequence"/>
</dbReference>
<dbReference type="Pfam" id="PF13409">
    <property type="entry name" value="GST_N_2"/>
    <property type="match status" value="1"/>
</dbReference>
<organism evidence="3 4">
    <name type="scientific">Ostreobium quekettii</name>
    <dbReference type="NCBI Taxonomy" id="121088"/>
    <lineage>
        <taxon>Eukaryota</taxon>
        <taxon>Viridiplantae</taxon>
        <taxon>Chlorophyta</taxon>
        <taxon>core chlorophytes</taxon>
        <taxon>Ulvophyceae</taxon>
        <taxon>TCBD clade</taxon>
        <taxon>Bryopsidales</taxon>
        <taxon>Ostreobineae</taxon>
        <taxon>Ostreobiaceae</taxon>
        <taxon>Ostreobium</taxon>
    </lineage>
</organism>
<dbReference type="Gene3D" id="3.40.30.10">
    <property type="entry name" value="Glutaredoxin"/>
    <property type="match status" value="1"/>
</dbReference>
<dbReference type="CDD" id="cd00570">
    <property type="entry name" value="GST_N_family"/>
    <property type="match status" value="1"/>
</dbReference>
<dbReference type="SFLD" id="SFLDS00019">
    <property type="entry name" value="Glutathione_Transferase_(cytos"/>
    <property type="match status" value="1"/>
</dbReference>
<dbReference type="SUPFAM" id="SSF47616">
    <property type="entry name" value="GST C-terminal domain-like"/>
    <property type="match status" value="1"/>
</dbReference>
<dbReference type="PROSITE" id="PS50404">
    <property type="entry name" value="GST_NTER"/>
    <property type="match status" value="1"/>
</dbReference>
<reference evidence="3" key="1">
    <citation type="submission" date="2020-12" db="EMBL/GenBank/DDBJ databases">
        <authorList>
            <person name="Iha C."/>
        </authorList>
    </citation>
    <scope>NUCLEOTIDE SEQUENCE</scope>
</reference>
<evidence type="ECO:0000313" key="4">
    <source>
        <dbReference type="Proteomes" id="UP000708148"/>
    </source>
</evidence>
<dbReference type="InterPro" id="IPR050983">
    <property type="entry name" value="GST_Omega/HSP26"/>
</dbReference>
<dbReference type="Gene3D" id="1.20.1050.10">
    <property type="match status" value="1"/>
</dbReference>
<dbReference type="AlphaFoldDB" id="A0A8S1J9A7"/>
<comment type="caution">
    <text evidence="3">The sequence shown here is derived from an EMBL/GenBank/DDBJ whole genome shotgun (WGS) entry which is preliminary data.</text>
</comment>
<feature type="domain" description="GST N-terminal" evidence="2">
    <location>
        <begin position="124"/>
        <end position="205"/>
    </location>
</feature>
<dbReference type="InterPro" id="IPR004045">
    <property type="entry name" value="Glutathione_S-Trfase_N"/>
</dbReference>
<keyword evidence="4" id="KW-1185">Reference proteome</keyword>
<dbReference type="PANTHER" id="PTHR43968">
    <property type="match status" value="1"/>
</dbReference>
<feature type="region of interest" description="Disordered" evidence="1">
    <location>
        <begin position="91"/>
        <end position="111"/>
    </location>
</feature>
<dbReference type="OrthoDB" id="4951845at2759"/>
<proteinExistence type="predicted"/>
<name>A0A8S1J9A7_9CHLO</name>
<dbReference type="PANTHER" id="PTHR43968:SF14">
    <property type="entry name" value="GLUTATHIONE S-TRANSFERASE"/>
    <property type="match status" value="1"/>
</dbReference>
<dbReference type="GO" id="GO:0005737">
    <property type="term" value="C:cytoplasm"/>
    <property type="evidence" value="ECO:0007669"/>
    <property type="project" value="TreeGrafter"/>
</dbReference>
<dbReference type="InterPro" id="IPR036249">
    <property type="entry name" value="Thioredoxin-like_sf"/>
</dbReference>
<evidence type="ECO:0000256" key="1">
    <source>
        <dbReference type="SAM" id="MobiDB-lite"/>
    </source>
</evidence>
<sequence length="516" mass="56743">MAGLHSRPLAPRPSRLDVSVCAAGRVGAPRPMDRPPANAYPDLPTLAFQTLTAPLQRLTESLTGPGDGVRAVNFADSAPSWEALEDLKTARRSELGAPEPDTAAGPPLARSRERTFGKAGPIRVKLYRDHAAWCPYCQKVWMLLEEKQVPYRVETTPLESYGEKPASFLTVAPKGYVPAMEIDGEVVEGSDEIVARLEKEFPERRMVPEEGTPEWVRAQELKGLENRVVSVIQWAPKPIFLRDELKLKFEAGLDGVEDELGKMGGPYFLGARLSFTDINFVPFMDRWAAFFAYFKGVRVRTSGRWPRISAWFDAMETHPSYVASKCDYYACTRLLSMLLPRNAGSFLITKDALAADIDGRDGASWSLPLPPLGPDSTEPYSPGEDPPVDRLEAAARLIDNRDAVLMFALRGVGQKGEKQYSAPLADPDASPGLEWRADVDAALRHVAHALLVGVEQKQASGEALGPAREKGGCDGAAAVYCAEYVRDRVSVPRDLLLPQARQLRAHLNWLIDTLQA</sequence>
<dbReference type="InterPro" id="IPR036282">
    <property type="entry name" value="Glutathione-S-Trfase_C_sf"/>
</dbReference>
<dbReference type="EMBL" id="CAJHUC010002421">
    <property type="protein sequence ID" value="CAD7703795.1"/>
    <property type="molecule type" value="Genomic_DNA"/>
</dbReference>
<dbReference type="SUPFAM" id="SSF52833">
    <property type="entry name" value="Thioredoxin-like"/>
    <property type="match status" value="1"/>
</dbReference>
<dbReference type="PROSITE" id="PS51354">
    <property type="entry name" value="GLUTAREDOXIN_2"/>
    <property type="match status" value="1"/>
</dbReference>
<protein>
    <recommendedName>
        <fullName evidence="2">GST N-terminal domain-containing protein</fullName>
    </recommendedName>
</protein>
<gene>
    <name evidence="3" type="ORF">OSTQU699_LOCUS9152</name>
</gene>